<dbReference type="KEGG" id="bvz:BRAD3257_3794"/>
<dbReference type="EMBL" id="LS398110">
    <property type="protein sequence ID" value="SPP94808.1"/>
    <property type="molecule type" value="Genomic_DNA"/>
</dbReference>
<name>A0A2U3Q0D0_9BRAD</name>
<organism evidence="1 2">
    <name type="scientific">Bradyrhizobium vignae</name>
    <dbReference type="NCBI Taxonomy" id="1549949"/>
    <lineage>
        <taxon>Bacteria</taxon>
        <taxon>Pseudomonadati</taxon>
        <taxon>Pseudomonadota</taxon>
        <taxon>Alphaproteobacteria</taxon>
        <taxon>Hyphomicrobiales</taxon>
        <taxon>Nitrobacteraceae</taxon>
        <taxon>Bradyrhizobium</taxon>
    </lineage>
</organism>
<accession>A0A2U3Q0D0</accession>
<evidence type="ECO:0000313" key="1">
    <source>
        <dbReference type="EMBL" id="SPP94808.1"/>
    </source>
</evidence>
<dbReference type="AlphaFoldDB" id="A0A2U3Q0D0"/>
<proteinExistence type="predicted"/>
<dbReference type="Proteomes" id="UP000246085">
    <property type="component" value="Chromosome BRAD3257"/>
</dbReference>
<sequence>MRAAPAAEPVAAPVRAQVRLEAQVQVQVAPAPQEPEPAHPRVMVAPELQELAAVATSAMLSAADKALPALGACATR</sequence>
<protein>
    <submittedName>
        <fullName evidence="1">Uncharacterized protein</fullName>
    </submittedName>
</protein>
<reference evidence="1 2" key="1">
    <citation type="submission" date="2018-03" db="EMBL/GenBank/DDBJ databases">
        <authorList>
            <person name="Gully D."/>
        </authorList>
    </citation>
    <scope>NUCLEOTIDE SEQUENCE [LARGE SCALE GENOMIC DNA]</scope>
    <source>
        <strain evidence="1">ORS3257</strain>
    </source>
</reference>
<evidence type="ECO:0000313" key="2">
    <source>
        <dbReference type="Proteomes" id="UP000246085"/>
    </source>
</evidence>
<gene>
    <name evidence="1" type="ORF">BRAD3257_3794</name>
</gene>